<keyword evidence="3" id="KW-1185">Reference proteome</keyword>
<accession>A0A5B7FY70</accession>
<feature type="transmembrane region" description="Helical" evidence="1">
    <location>
        <begin position="121"/>
        <end position="144"/>
    </location>
</feature>
<sequence length="188" mass="20664">MEYLGTHWPKPSSRQDQFGYRVFSYGAAISAPIGHDSRGLSTIAPIREVPAYGAGDLPFYLNLNLIVPVVSAVVVIVLAIVIICYLRGRNAPIKATLPPSVPDSHVSWLPDWWPKWLDLNVLVPVIATIVVIIVGIVVVCVAVTRRKNGIENLRLRGETKAIMQMHLQGPCPQIPLPRILLPLPQTLS</sequence>
<proteinExistence type="predicted"/>
<dbReference type="AlphaFoldDB" id="A0A5B7FY70"/>
<evidence type="ECO:0000313" key="2">
    <source>
        <dbReference type="EMBL" id="MPC52670.1"/>
    </source>
</evidence>
<protein>
    <recommendedName>
        <fullName evidence="4">Dscam</fullName>
    </recommendedName>
</protein>
<evidence type="ECO:0000256" key="1">
    <source>
        <dbReference type="SAM" id="Phobius"/>
    </source>
</evidence>
<keyword evidence="1" id="KW-0472">Membrane</keyword>
<dbReference type="Proteomes" id="UP000324222">
    <property type="component" value="Unassembled WGS sequence"/>
</dbReference>
<keyword evidence="1" id="KW-0812">Transmembrane</keyword>
<reference evidence="2 3" key="1">
    <citation type="submission" date="2019-05" db="EMBL/GenBank/DDBJ databases">
        <title>Another draft genome of Portunus trituberculatus and its Hox gene families provides insights of decapod evolution.</title>
        <authorList>
            <person name="Jeong J.-H."/>
            <person name="Song I."/>
            <person name="Kim S."/>
            <person name="Choi T."/>
            <person name="Kim D."/>
            <person name="Ryu S."/>
            <person name="Kim W."/>
        </authorList>
    </citation>
    <scope>NUCLEOTIDE SEQUENCE [LARGE SCALE GENOMIC DNA]</scope>
    <source>
        <tissue evidence="2">Muscle</tissue>
    </source>
</reference>
<dbReference type="EMBL" id="VSRR010011060">
    <property type="protein sequence ID" value="MPC52670.1"/>
    <property type="molecule type" value="Genomic_DNA"/>
</dbReference>
<evidence type="ECO:0008006" key="4">
    <source>
        <dbReference type="Google" id="ProtNLM"/>
    </source>
</evidence>
<comment type="caution">
    <text evidence="2">The sequence shown here is derived from an EMBL/GenBank/DDBJ whole genome shotgun (WGS) entry which is preliminary data.</text>
</comment>
<gene>
    <name evidence="2" type="ORF">E2C01_046546</name>
</gene>
<keyword evidence="1" id="KW-1133">Transmembrane helix</keyword>
<evidence type="ECO:0000313" key="3">
    <source>
        <dbReference type="Proteomes" id="UP000324222"/>
    </source>
</evidence>
<feature type="transmembrane region" description="Helical" evidence="1">
    <location>
        <begin position="65"/>
        <end position="88"/>
    </location>
</feature>
<organism evidence="2 3">
    <name type="scientific">Portunus trituberculatus</name>
    <name type="common">Swimming crab</name>
    <name type="synonym">Neptunus trituberculatus</name>
    <dbReference type="NCBI Taxonomy" id="210409"/>
    <lineage>
        <taxon>Eukaryota</taxon>
        <taxon>Metazoa</taxon>
        <taxon>Ecdysozoa</taxon>
        <taxon>Arthropoda</taxon>
        <taxon>Crustacea</taxon>
        <taxon>Multicrustacea</taxon>
        <taxon>Malacostraca</taxon>
        <taxon>Eumalacostraca</taxon>
        <taxon>Eucarida</taxon>
        <taxon>Decapoda</taxon>
        <taxon>Pleocyemata</taxon>
        <taxon>Brachyura</taxon>
        <taxon>Eubrachyura</taxon>
        <taxon>Portunoidea</taxon>
        <taxon>Portunidae</taxon>
        <taxon>Portuninae</taxon>
        <taxon>Portunus</taxon>
    </lineage>
</organism>
<name>A0A5B7FY70_PORTR</name>